<evidence type="ECO:0000256" key="2">
    <source>
        <dbReference type="SAM" id="SignalP"/>
    </source>
</evidence>
<organism evidence="3 4">
    <name type="scientific">Roridomyces roridus</name>
    <dbReference type="NCBI Taxonomy" id="1738132"/>
    <lineage>
        <taxon>Eukaryota</taxon>
        <taxon>Fungi</taxon>
        <taxon>Dikarya</taxon>
        <taxon>Basidiomycota</taxon>
        <taxon>Agaricomycotina</taxon>
        <taxon>Agaricomycetes</taxon>
        <taxon>Agaricomycetidae</taxon>
        <taxon>Agaricales</taxon>
        <taxon>Marasmiineae</taxon>
        <taxon>Mycenaceae</taxon>
        <taxon>Roridomyces</taxon>
    </lineage>
</organism>
<dbReference type="Proteomes" id="UP001221142">
    <property type="component" value="Unassembled WGS sequence"/>
</dbReference>
<evidence type="ECO:0000313" key="4">
    <source>
        <dbReference type="Proteomes" id="UP001221142"/>
    </source>
</evidence>
<feature type="transmembrane region" description="Helical" evidence="1">
    <location>
        <begin position="95"/>
        <end position="119"/>
    </location>
</feature>
<feature type="signal peptide" evidence="2">
    <location>
        <begin position="1"/>
        <end position="23"/>
    </location>
</feature>
<comment type="caution">
    <text evidence="3">The sequence shown here is derived from an EMBL/GenBank/DDBJ whole genome shotgun (WGS) entry which is preliminary data.</text>
</comment>
<keyword evidence="4" id="KW-1185">Reference proteome</keyword>
<proteinExistence type="predicted"/>
<evidence type="ECO:0000313" key="3">
    <source>
        <dbReference type="EMBL" id="KAJ7614444.1"/>
    </source>
</evidence>
<feature type="chain" id="PRO_5042133857" evidence="2">
    <location>
        <begin position="24"/>
        <end position="162"/>
    </location>
</feature>
<protein>
    <submittedName>
        <fullName evidence="3">Uncharacterized protein</fullName>
    </submittedName>
</protein>
<keyword evidence="1" id="KW-1133">Transmembrane helix</keyword>
<sequence length="162" mass="16974">MQTLAALCFLSLLVLVYFTATSAYIWLADGYTSAHADAPTPAELEDGTGSTPTTTEASSPLALTLRTLLDFVLNLFVVATYTVSRGILSLESPAVVNGAAAGVFILPGLAVLGVSFIAARTLTRTLSVSAVEERRNEVVDAGLGDPTLSKKEKEYMSGIPSM</sequence>
<dbReference type="EMBL" id="JARKIF010000026">
    <property type="protein sequence ID" value="KAJ7614444.1"/>
    <property type="molecule type" value="Genomic_DNA"/>
</dbReference>
<gene>
    <name evidence="3" type="ORF">FB45DRAFT_1035926</name>
</gene>
<dbReference type="AlphaFoldDB" id="A0AAD7FDX3"/>
<keyword evidence="1" id="KW-0812">Transmembrane</keyword>
<keyword evidence="1" id="KW-0472">Membrane</keyword>
<keyword evidence="2" id="KW-0732">Signal</keyword>
<name>A0AAD7FDX3_9AGAR</name>
<evidence type="ECO:0000256" key="1">
    <source>
        <dbReference type="SAM" id="Phobius"/>
    </source>
</evidence>
<reference evidence="3" key="1">
    <citation type="submission" date="2023-03" db="EMBL/GenBank/DDBJ databases">
        <title>Massive genome expansion in bonnet fungi (Mycena s.s.) driven by repeated elements and novel gene families across ecological guilds.</title>
        <authorList>
            <consortium name="Lawrence Berkeley National Laboratory"/>
            <person name="Harder C.B."/>
            <person name="Miyauchi S."/>
            <person name="Viragh M."/>
            <person name="Kuo A."/>
            <person name="Thoen E."/>
            <person name="Andreopoulos B."/>
            <person name="Lu D."/>
            <person name="Skrede I."/>
            <person name="Drula E."/>
            <person name="Henrissat B."/>
            <person name="Morin E."/>
            <person name="Kohler A."/>
            <person name="Barry K."/>
            <person name="LaButti K."/>
            <person name="Morin E."/>
            <person name="Salamov A."/>
            <person name="Lipzen A."/>
            <person name="Mereny Z."/>
            <person name="Hegedus B."/>
            <person name="Baldrian P."/>
            <person name="Stursova M."/>
            <person name="Weitz H."/>
            <person name="Taylor A."/>
            <person name="Grigoriev I.V."/>
            <person name="Nagy L.G."/>
            <person name="Martin F."/>
            <person name="Kauserud H."/>
        </authorList>
    </citation>
    <scope>NUCLEOTIDE SEQUENCE</scope>
    <source>
        <strain evidence="3">9284</strain>
    </source>
</reference>
<accession>A0AAD7FDX3</accession>